<evidence type="ECO:0000313" key="2">
    <source>
        <dbReference type="EMBL" id="AVP56247.1"/>
    </source>
</evidence>
<sequence length="417" mass="42702">MPRRPLILLTALVVAAHWLALGGLSLGSGAPAKAGEALAFRTRLVEPPAPPPPPAAAEPPPAPRPAPKPRPRPRPAPPPPPPAPPAPAPEAVPQAAVPQPADAPDPHELLAAAPPADMPPEMPAETPASDPAAEAAGAAQPAAEPASAPAEAAPAAAPASAPASDAAPPAVQADTGTAPQANAGVEITPPGAGSAPASAEAPPVRVPASVRLDFEVTGQAKRFAYSASAELSWRQDGQRYEARQQVKAFLLGARSQTSTGRITSAGLQPERFGDKARSERAAHFDFGRHEATFSANAPPAPIGDGAQDRLSVFIQLGSLLAAAPQRYPPGTRITLTTVGTKSADRWTFTVEGPETLQLPAGPTPALKLQRVPPPGKDYDQKAELWLGTQLGYLPVRIRITQASGDFVDLALSGHEGQ</sequence>
<feature type="compositionally biased region" description="Low complexity" evidence="1">
    <location>
        <begin position="123"/>
        <end position="170"/>
    </location>
</feature>
<dbReference type="Pfam" id="PF11306">
    <property type="entry name" value="DUF3108"/>
    <property type="match status" value="1"/>
</dbReference>
<dbReference type="InterPro" id="IPR021457">
    <property type="entry name" value="DUF3108"/>
</dbReference>
<dbReference type="KEGG" id="melm:C7H73_00255"/>
<feature type="compositionally biased region" description="Pro residues" evidence="1">
    <location>
        <begin position="74"/>
        <end position="90"/>
    </location>
</feature>
<dbReference type="AlphaFoldDB" id="A0A2P1NGP5"/>
<organism evidence="2 3">
    <name type="scientific">Pulveribacter suum</name>
    <dbReference type="NCBI Taxonomy" id="2116657"/>
    <lineage>
        <taxon>Bacteria</taxon>
        <taxon>Pseudomonadati</taxon>
        <taxon>Pseudomonadota</taxon>
        <taxon>Betaproteobacteria</taxon>
        <taxon>Burkholderiales</taxon>
        <taxon>Comamonadaceae</taxon>
        <taxon>Pulveribacter</taxon>
    </lineage>
</organism>
<protein>
    <submittedName>
        <fullName evidence="2">DUF3108 domain-containing protein</fullName>
    </submittedName>
</protein>
<name>A0A2P1NGP5_9BURK</name>
<reference evidence="3" key="1">
    <citation type="submission" date="2018-03" db="EMBL/GenBank/DDBJ databases">
        <title>Genome sequencing of Melaminivora sp. strain SC2-7.</title>
        <authorList>
            <person name="Kim S.-J."/>
            <person name="Heo J."/>
            <person name="Ahn J.-H."/>
            <person name="Kwon S.-W."/>
        </authorList>
    </citation>
    <scope>NUCLEOTIDE SEQUENCE [LARGE SCALE GENOMIC DNA]</scope>
    <source>
        <strain evidence="3">SC2-7</strain>
    </source>
</reference>
<accession>A0A2P1NGP5</accession>
<proteinExistence type="predicted"/>
<dbReference type="OrthoDB" id="8526020at2"/>
<dbReference type="Proteomes" id="UP000241829">
    <property type="component" value="Chromosome"/>
</dbReference>
<feature type="compositionally biased region" description="Low complexity" evidence="1">
    <location>
        <begin position="91"/>
        <end position="102"/>
    </location>
</feature>
<dbReference type="EMBL" id="CP027792">
    <property type="protein sequence ID" value="AVP56247.1"/>
    <property type="molecule type" value="Genomic_DNA"/>
</dbReference>
<dbReference type="RefSeq" id="WP_106844810.1">
    <property type="nucleotide sequence ID" value="NZ_CP027792.1"/>
</dbReference>
<feature type="compositionally biased region" description="Low complexity" evidence="1">
    <location>
        <begin position="189"/>
        <end position="203"/>
    </location>
</feature>
<feature type="compositionally biased region" description="Pro residues" evidence="1">
    <location>
        <begin position="47"/>
        <end position="66"/>
    </location>
</feature>
<keyword evidence="3" id="KW-1185">Reference proteome</keyword>
<evidence type="ECO:0000313" key="3">
    <source>
        <dbReference type="Proteomes" id="UP000241829"/>
    </source>
</evidence>
<gene>
    <name evidence="2" type="ORF">C7H73_00255</name>
</gene>
<evidence type="ECO:0000256" key="1">
    <source>
        <dbReference type="SAM" id="MobiDB-lite"/>
    </source>
</evidence>
<feature type="region of interest" description="Disordered" evidence="1">
    <location>
        <begin position="43"/>
        <end position="203"/>
    </location>
</feature>